<reference evidence="2" key="1">
    <citation type="journal article" date="2017" name="Nat. Commun.">
        <title>The asparagus genome sheds light on the origin and evolution of a young Y chromosome.</title>
        <authorList>
            <person name="Harkess A."/>
            <person name="Zhou J."/>
            <person name="Xu C."/>
            <person name="Bowers J.E."/>
            <person name="Van der Hulst R."/>
            <person name="Ayyampalayam S."/>
            <person name="Mercati F."/>
            <person name="Riccardi P."/>
            <person name="McKain M.R."/>
            <person name="Kakrana A."/>
            <person name="Tang H."/>
            <person name="Ray J."/>
            <person name="Groenendijk J."/>
            <person name="Arikit S."/>
            <person name="Mathioni S.M."/>
            <person name="Nakano M."/>
            <person name="Shan H."/>
            <person name="Telgmann-Rauber A."/>
            <person name="Kanno A."/>
            <person name="Yue Z."/>
            <person name="Chen H."/>
            <person name="Li W."/>
            <person name="Chen Y."/>
            <person name="Xu X."/>
            <person name="Zhang Y."/>
            <person name="Luo S."/>
            <person name="Chen H."/>
            <person name="Gao J."/>
            <person name="Mao Z."/>
            <person name="Pires J.C."/>
            <person name="Luo M."/>
            <person name="Kudrna D."/>
            <person name="Wing R.A."/>
            <person name="Meyers B.C."/>
            <person name="Yi K."/>
            <person name="Kong H."/>
            <person name="Lavrijsen P."/>
            <person name="Sunseri F."/>
            <person name="Falavigna A."/>
            <person name="Ye Y."/>
            <person name="Leebens-Mack J.H."/>
            <person name="Chen G."/>
        </authorList>
    </citation>
    <scope>NUCLEOTIDE SEQUENCE [LARGE SCALE GENOMIC DNA]</scope>
    <source>
        <strain evidence="2">cv. DH0086</strain>
    </source>
</reference>
<dbReference type="Proteomes" id="UP000243459">
    <property type="component" value="Chromosome 5"/>
</dbReference>
<organism evidence="1 2">
    <name type="scientific">Asparagus officinalis</name>
    <name type="common">Garden asparagus</name>
    <dbReference type="NCBI Taxonomy" id="4686"/>
    <lineage>
        <taxon>Eukaryota</taxon>
        <taxon>Viridiplantae</taxon>
        <taxon>Streptophyta</taxon>
        <taxon>Embryophyta</taxon>
        <taxon>Tracheophyta</taxon>
        <taxon>Spermatophyta</taxon>
        <taxon>Magnoliopsida</taxon>
        <taxon>Liliopsida</taxon>
        <taxon>Asparagales</taxon>
        <taxon>Asparagaceae</taxon>
        <taxon>Asparagoideae</taxon>
        <taxon>Asparagus</taxon>
    </lineage>
</organism>
<protein>
    <submittedName>
        <fullName evidence="1">Uncharacterized protein</fullName>
    </submittedName>
</protein>
<evidence type="ECO:0000313" key="1">
    <source>
        <dbReference type="EMBL" id="ONK68770.1"/>
    </source>
</evidence>
<proteinExistence type="predicted"/>
<sequence length="80" mass="9303">MKGLQEDLDHSHNNLGLDEQRIKYLESNVEVEKRERDDAYNLAQVAQLDVEELKLRLQEEAAFRGRLQSFNEAASSRAWS</sequence>
<dbReference type="Gramene" id="ONK68770">
    <property type="protein sequence ID" value="ONK68770"/>
    <property type="gene ID" value="A4U43_C05F15820"/>
</dbReference>
<evidence type="ECO:0000313" key="2">
    <source>
        <dbReference type="Proteomes" id="UP000243459"/>
    </source>
</evidence>
<accession>A0A5P1EX97</accession>
<keyword evidence="2" id="KW-1185">Reference proteome</keyword>
<name>A0A5P1EX97_ASPOF</name>
<dbReference type="AlphaFoldDB" id="A0A5P1EX97"/>
<dbReference type="EMBL" id="CM007385">
    <property type="protein sequence ID" value="ONK68770.1"/>
    <property type="molecule type" value="Genomic_DNA"/>
</dbReference>
<gene>
    <name evidence="1" type="ORF">A4U43_C05F15820</name>
</gene>